<organism evidence="1 2">
    <name type="scientific">Amycolatopsis tolypomycina</name>
    <dbReference type="NCBI Taxonomy" id="208445"/>
    <lineage>
        <taxon>Bacteria</taxon>
        <taxon>Bacillati</taxon>
        <taxon>Actinomycetota</taxon>
        <taxon>Actinomycetes</taxon>
        <taxon>Pseudonocardiales</taxon>
        <taxon>Pseudonocardiaceae</taxon>
        <taxon>Amycolatopsis</taxon>
    </lineage>
</organism>
<evidence type="ECO:0000313" key="1">
    <source>
        <dbReference type="EMBL" id="SEB38208.1"/>
    </source>
</evidence>
<gene>
    <name evidence="1" type="ORF">SAMN04489727_1188</name>
</gene>
<dbReference type="STRING" id="208445.SAMN04489727_1188"/>
<dbReference type="EMBL" id="FNSO01000003">
    <property type="protein sequence ID" value="SEB38208.1"/>
    <property type="molecule type" value="Genomic_DNA"/>
</dbReference>
<sequence length="234" mass="25145">MALTKCRCMTVTEDLRVRGIVVACGDDAAGFEDVDDVESVRVPSRPGKAEIDPLLGEHDHLVVSGTDADLAAVVLRLLRKDALSGVSVGYVPSSPDSVVGALWDLPKTPLRALALALRGEVDPVPLIRDDVGGVLVGRGQLRMVRGVAYADEQVALRGPATSIEVTPDPDGPGLAVRVVKGTIFKRPSTLYSRAFQIGCLPTRPVLDDVVHERAVNKWTWYRHTEDLRLVRGAG</sequence>
<evidence type="ECO:0000313" key="2">
    <source>
        <dbReference type="Proteomes" id="UP000199622"/>
    </source>
</evidence>
<reference evidence="2" key="1">
    <citation type="submission" date="2016-10" db="EMBL/GenBank/DDBJ databases">
        <authorList>
            <person name="Varghese N."/>
            <person name="Submissions S."/>
        </authorList>
    </citation>
    <scope>NUCLEOTIDE SEQUENCE [LARGE SCALE GENOMIC DNA]</scope>
    <source>
        <strain evidence="2">DSM 44544</strain>
    </source>
</reference>
<protein>
    <submittedName>
        <fullName evidence="1">Uncharacterized protein</fullName>
    </submittedName>
</protein>
<name>A0A1H4IXZ2_9PSEU</name>
<accession>A0A1H4IXZ2</accession>
<keyword evidence="2" id="KW-1185">Reference proteome</keyword>
<proteinExistence type="predicted"/>
<dbReference type="Proteomes" id="UP000199622">
    <property type="component" value="Unassembled WGS sequence"/>
</dbReference>
<dbReference type="AlphaFoldDB" id="A0A1H4IXZ2"/>